<evidence type="ECO:0000256" key="1">
    <source>
        <dbReference type="SAM" id="MobiDB-lite"/>
    </source>
</evidence>
<dbReference type="AlphaFoldDB" id="A0A8J2EJW5"/>
<evidence type="ECO:0000313" key="3">
    <source>
        <dbReference type="Proteomes" id="UP000786811"/>
    </source>
</evidence>
<feature type="region of interest" description="Disordered" evidence="1">
    <location>
        <begin position="223"/>
        <end position="247"/>
    </location>
</feature>
<comment type="caution">
    <text evidence="2">The sequence shown here is derived from an EMBL/GenBank/DDBJ whole genome shotgun (WGS) entry which is preliminary data.</text>
</comment>
<gene>
    <name evidence="2" type="ORF">HICCMSTLAB_LOCUS1526</name>
</gene>
<dbReference type="Proteomes" id="UP000786811">
    <property type="component" value="Unassembled WGS sequence"/>
</dbReference>
<dbReference type="EMBL" id="CAJNRD030001116">
    <property type="protein sequence ID" value="CAG5075372.1"/>
    <property type="molecule type" value="Genomic_DNA"/>
</dbReference>
<sequence>MHCYKEYHRTHKDFSSIAIDATGKFVRKIVFPDGEKSQYIFLYQIIINFDKNSQSVWQMLSAAHDAETIRLWLVKWVSLGARHPREAVSDGSRVQLNAMSSAFNLTPLKTYIAICFKNLHRHKKTPINTYIRLDAAHFVHSITGWKYFKSVLHPSIKQFYIRCICLLIDCTNLDDFQRILLLILVICNVAHEDSTIDIEGEMISPLGANHNPAPWTSTQSVFSQETSPHLSDTAPSKVNFSPPKNGN</sequence>
<name>A0A8J2EJW5_COTCN</name>
<dbReference type="OrthoDB" id="7690546at2759"/>
<organism evidence="2 3">
    <name type="scientific">Cotesia congregata</name>
    <name type="common">Parasitoid wasp</name>
    <name type="synonym">Apanteles congregatus</name>
    <dbReference type="NCBI Taxonomy" id="51543"/>
    <lineage>
        <taxon>Eukaryota</taxon>
        <taxon>Metazoa</taxon>
        <taxon>Ecdysozoa</taxon>
        <taxon>Arthropoda</taxon>
        <taxon>Hexapoda</taxon>
        <taxon>Insecta</taxon>
        <taxon>Pterygota</taxon>
        <taxon>Neoptera</taxon>
        <taxon>Endopterygota</taxon>
        <taxon>Hymenoptera</taxon>
        <taxon>Apocrita</taxon>
        <taxon>Ichneumonoidea</taxon>
        <taxon>Braconidae</taxon>
        <taxon>Microgastrinae</taxon>
        <taxon>Cotesia</taxon>
    </lineage>
</organism>
<proteinExistence type="predicted"/>
<protein>
    <submittedName>
        <fullName evidence="2">Similar to NOF: 120.7 kDa protein in NOF-FB transposable element (Drosophila melanogaster)</fullName>
    </submittedName>
</protein>
<accession>A0A8J2EJW5</accession>
<keyword evidence="3" id="KW-1185">Reference proteome</keyword>
<evidence type="ECO:0000313" key="2">
    <source>
        <dbReference type="EMBL" id="CAG5075372.1"/>
    </source>
</evidence>
<reference evidence="2" key="1">
    <citation type="submission" date="2021-04" db="EMBL/GenBank/DDBJ databases">
        <authorList>
            <person name="Chebbi M.A.C M."/>
        </authorList>
    </citation>
    <scope>NUCLEOTIDE SEQUENCE</scope>
</reference>